<organism evidence="1 2">
    <name type="scientific">Trema orientale</name>
    <name type="common">Charcoal tree</name>
    <name type="synonym">Celtis orientalis</name>
    <dbReference type="NCBI Taxonomy" id="63057"/>
    <lineage>
        <taxon>Eukaryota</taxon>
        <taxon>Viridiplantae</taxon>
        <taxon>Streptophyta</taxon>
        <taxon>Embryophyta</taxon>
        <taxon>Tracheophyta</taxon>
        <taxon>Spermatophyta</taxon>
        <taxon>Magnoliopsida</taxon>
        <taxon>eudicotyledons</taxon>
        <taxon>Gunneridae</taxon>
        <taxon>Pentapetalae</taxon>
        <taxon>rosids</taxon>
        <taxon>fabids</taxon>
        <taxon>Rosales</taxon>
        <taxon>Cannabaceae</taxon>
        <taxon>Trema</taxon>
    </lineage>
</organism>
<name>A0A2P5ERH2_TREOI</name>
<accession>A0A2P5ERH2</accession>
<dbReference type="AlphaFoldDB" id="A0A2P5ERH2"/>
<dbReference type="EMBL" id="JXTC01000108">
    <property type="protein sequence ID" value="PON88149.1"/>
    <property type="molecule type" value="Genomic_DNA"/>
</dbReference>
<reference evidence="2" key="1">
    <citation type="submission" date="2016-06" db="EMBL/GenBank/DDBJ databases">
        <title>Parallel loss of symbiosis genes in relatives of nitrogen-fixing non-legume Parasponia.</title>
        <authorList>
            <person name="Van Velzen R."/>
            <person name="Holmer R."/>
            <person name="Bu F."/>
            <person name="Rutten L."/>
            <person name="Van Zeijl A."/>
            <person name="Liu W."/>
            <person name="Santuari L."/>
            <person name="Cao Q."/>
            <person name="Sharma T."/>
            <person name="Shen D."/>
            <person name="Roswanjaya Y."/>
            <person name="Wardhani T."/>
            <person name="Kalhor M.S."/>
            <person name="Jansen J."/>
            <person name="Van den Hoogen J."/>
            <person name="Gungor B."/>
            <person name="Hartog M."/>
            <person name="Hontelez J."/>
            <person name="Verver J."/>
            <person name="Yang W.-C."/>
            <person name="Schijlen E."/>
            <person name="Repin R."/>
            <person name="Schilthuizen M."/>
            <person name="Schranz E."/>
            <person name="Heidstra R."/>
            <person name="Miyata K."/>
            <person name="Fedorova E."/>
            <person name="Kohlen W."/>
            <person name="Bisseling T."/>
            <person name="Smit S."/>
            <person name="Geurts R."/>
        </authorList>
    </citation>
    <scope>NUCLEOTIDE SEQUENCE [LARGE SCALE GENOMIC DNA]</scope>
    <source>
        <strain evidence="2">cv. RG33-2</strain>
    </source>
</reference>
<comment type="caution">
    <text evidence="1">The sequence shown here is derived from an EMBL/GenBank/DDBJ whole genome shotgun (WGS) entry which is preliminary data.</text>
</comment>
<evidence type="ECO:0000313" key="2">
    <source>
        <dbReference type="Proteomes" id="UP000237000"/>
    </source>
</evidence>
<dbReference type="Proteomes" id="UP000237000">
    <property type="component" value="Unassembled WGS sequence"/>
</dbReference>
<gene>
    <name evidence="1" type="ORF">TorRG33x02_159780</name>
</gene>
<proteinExistence type="predicted"/>
<sequence length="71" mass="7691">MDEGMAEDLGGCCGSAEIPVRADLGRAWSGLVESLVLARGGGQGQNSRWTKTLEKAHWHITISIMKVFLFT</sequence>
<keyword evidence="2" id="KW-1185">Reference proteome</keyword>
<evidence type="ECO:0000313" key="1">
    <source>
        <dbReference type="EMBL" id="PON88149.1"/>
    </source>
</evidence>
<protein>
    <submittedName>
        <fullName evidence="1">Uncharacterized protein</fullName>
    </submittedName>
</protein>
<dbReference type="InParanoid" id="A0A2P5ERH2"/>